<proteinExistence type="predicted"/>
<dbReference type="EMBL" id="LLXJ01000150">
    <property type="protein sequence ID" value="PKC14155.1"/>
    <property type="molecule type" value="Genomic_DNA"/>
</dbReference>
<organism evidence="2 3">
    <name type="scientific">Rhizophagus irregularis</name>
    <dbReference type="NCBI Taxonomy" id="588596"/>
    <lineage>
        <taxon>Eukaryota</taxon>
        <taxon>Fungi</taxon>
        <taxon>Fungi incertae sedis</taxon>
        <taxon>Mucoromycota</taxon>
        <taxon>Glomeromycotina</taxon>
        <taxon>Glomeromycetes</taxon>
        <taxon>Glomerales</taxon>
        <taxon>Glomeraceae</taxon>
        <taxon>Rhizophagus</taxon>
    </lineage>
</organism>
<evidence type="ECO:0000313" key="3">
    <source>
        <dbReference type="Proteomes" id="UP000232722"/>
    </source>
</evidence>
<evidence type="ECO:0000256" key="1">
    <source>
        <dbReference type="SAM" id="MobiDB-lite"/>
    </source>
</evidence>
<dbReference type="VEuPathDB" id="FungiDB:FUN_013455"/>
<sequence length="71" mass="8364">MHPTIYAEYEEEDNDLSRTSISDTSSSVPYKDVNVNNDIFNEEEDSRYITQTYKFSLNDLNEAYNDLTNKR</sequence>
<comment type="caution">
    <text evidence="2">The sequence shown here is derived from an EMBL/GenBank/DDBJ whole genome shotgun (WGS) entry which is preliminary data.</text>
</comment>
<feature type="compositionally biased region" description="Low complexity" evidence="1">
    <location>
        <begin position="17"/>
        <end position="27"/>
    </location>
</feature>
<protein>
    <submittedName>
        <fullName evidence="2">Uncharacterized protein</fullName>
    </submittedName>
</protein>
<evidence type="ECO:0000313" key="2">
    <source>
        <dbReference type="EMBL" id="PKC14155.1"/>
    </source>
</evidence>
<name>A0A2N0Q506_9GLOM</name>
<gene>
    <name evidence="2" type="ORF">RhiirA5_409763</name>
</gene>
<dbReference type="Proteomes" id="UP000232722">
    <property type="component" value="Unassembled WGS sequence"/>
</dbReference>
<accession>A0A2N0Q506</accession>
<dbReference type="AlphaFoldDB" id="A0A2N0Q506"/>
<feature type="region of interest" description="Disordered" evidence="1">
    <location>
        <begin position="1"/>
        <end position="32"/>
    </location>
</feature>
<reference evidence="2 3" key="1">
    <citation type="submission" date="2016-04" db="EMBL/GenBank/DDBJ databases">
        <title>Genome analyses suggest a sexual origin of heterokaryosis in a supposedly ancient asexual fungus.</title>
        <authorList>
            <person name="Ropars J."/>
            <person name="Sedzielewska K."/>
            <person name="Noel J."/>
            <person name="Charron P."/>
            <person name="Farinelli L."/>
            <person name="Marton T."/>
            <person name="Kruger M."/>
            <person name="Pelin A."/>
            <person name="Brachmann A."/>
            <person name="Corradi N."/>
        </authorList>
    </citation>
    <scope>NUCLEOTIDE SEQUENCE [LARGE SCALE GENOMIC DNA]</scope>
    <source>
        <strain evidence="2 3">A5</strain>
    </source>
</reference>
<reference evidence="2 3" key="2">
    <citation type="submission" date="2017-09" db="EMBL/GenBank/DDBJ databases">
        <title>Extensive intraspecific genome diversity in a model arbuscular mycorrhizal fungus.</title>
        <authorList>
            <person name="Chen E.C."/>
            <person name="Morin E."/>
            <person name="Beaudet D."/>
            <person name="Noel J."/>
            <person name="Ndikumana S."/>
            <person name="Charron P."/>
            <person name="St-Onge C."/>
            <person name="Giorgi J."/>
            <person name="Grigoriev I.V."/>
            <person name="Roux C."/>
            <person name="Martin F.M."/>
            <person name="Corradi N."/>
        </authorList>
    </citation>
    <scope>NUCLEOTIDE SEQUENCE [LARGE SCALE GENOMIC DNA]</scope>
    <source>
        <strain evidence="2 3">A5</strain>
    </source>
</reference>
<dbReference type="VEuPathDB" id="FungiDB:RhiirFUN_020070"/>